<dbReference type="AlphaFoldDB" id="A0AAE9YVS7"/>
<gene>
    <name evidence="2" type="ORF">SG35_007405</name>
</gene>
<dbReference type="KEGG" id="tact:SG35_007405"/>
<dbReference type="PROSITE" id="PS51257">
    <property type="entry name" value="PROKAR_LIPOPROTEIN"/>
    <property type="match status" value="1"/>
</dbReference>
<dbReference type="EMBL" id="CP059735">
    <property type="protein sequence ID" value="WDE00458.1"/>
    <property type="molecule type" value="Genomic_DNA"/>
</dbReference>
<evidence type="ECO:0000313" key="2">
    <source>
        <dbReference type="EMBL" id="WDE00458.1"/>
    </source>
</evidence>
<evidence type="ECO:0000256" key="1">
    <source>
        <dbReference type="SAM" id="SignalP"/>
    </source>
</evidence>
<feature type="signal peptide" evidence="1">
    <location>
        <begin position="1"/>
        <end position="22"/>
    </location>
</feature>
<reference evidence="2 3" key="2">
    <citation type="journal article" date="2022" name="Mar. Drugs">
        <title>Bioassay-Guided Fractionation Leads to the Detection of Cholic Acid Generated by the Rare Thalassomonas sp.</title>
        <authorList>
            <person name="Pheiffer F."/>
            <person name="Schneider Y.K."/>
            <person name="Hansen E.H."/>
            <person name="Andersen J.H."/>
            <person name="Isaksson J."/>
            <person name="Busche T."/>
            <person name="R C."/>
            <person name="Kalinowski J."/>
            <person name="Zyl L.V."/>
            <person name="Trindade M."/>
        </authorList>
    </citation>
    <scope>NUCLEOTIDE SEQUENCE [LARGE SCALE GENOMIC DNA]</scope>
    <source>
        <strain evidence="2 3">A5K-106</strain>
    </source>
</reference>
<accession>A0AAE9YVS7</accession>
<name>A0AAE9YVS7_9GAMM</name>
<dbReference type="RefSeq" id="WP_044830638.1">
    <property type="nucleotide sequence ID" value="NZ_CP059735.1"/>
</dbReference>
<evidence type="ECO:0000313" key="3">
    <source>
        <dbReference type="Proteomes" id="UP000032568"/>
    </source>
</evidence>
<keyword evidence="1" id="KW-0732">Signal</keyword>
<sequence>MNRLLSNTVIFLLLLSTLSVTGCKTTEIKTTEQIPVVHETADIPENELLDIGIRIFDPGLENLEQLDEDTLVFPEIRIAEASFFPYLLMEALQSSGAWGAVRVVPAGHDSVDVLVKGDIIQSDGEQLIVMVDVVDSRGHHWFNKQYAQKASRYSYDKKTQLRYEPFQNIYNRISNDLNEYRKSLTSQQLVELRLVSELKFAKDFSPQTFSEHLSQDESGLYLINRLPAENDPMLARIKQIRERDYLFVDTLQEYYSSYAKEMKAPYKQWRSESYNEVIAMRKMKDKALNQKMIGAAAIIAGIYGAGSSTGSARAASSVAVAGGAYVLKDGFERDADAQIHIEALQELGDSLQASIESQVIELEDRTVTLSGTVDNQYQQWKKILQEIYQSETGN</sequence>
<evidence type="ECO:0008006" key="4">
    <source>
        <dbReference type="Google" id="ProtNLM"/>
    </source>
</evidence>
<dbReference type="Proteomes" id="UP000032568">
    <property type="component" value="Chromosome"/>
</dbReference>
<keyword evidence="3" id="KW-1185">Reference proteome</keyword>
<proteinExistence type="predicted"/>
<reference evidence="2 3" key="1">
    <citation type="journal article" date="2015" name="Genome Announc.">
        <title>Draft Genome Sequences of Marine Isolates of Thalassomonas viridans and Thalassomonas actiniarum.</title>
        <authorList>
            <person name="Olonade I."/>
            <person name="van Zyl L.J."/>
            <person name="Trindade M."/>
        </authorList>
    </citation>
    <scope>NUCLEOTIDE SEQUENCE [LARGE SCALE GENOMIC DNA]</scope>
    <source>
        <strain evidence="2 3">A5K-106</strain>
    </source>
</reference>
<feature type="chain" id="PRO_5042008152" description="Lipoprotein" evidence="1">
    <location>
        <begin position="23"/>
        <end position="394"/>
    </location>
</feature>
<organism evidence="2 3">
    <name type="scientific">Thalassomonas actiniarum</name>
    <dbReference type="NCBI Taxonomy" id="485447"/>
    <lineage>
        <taxon>Bacteria</taxon>
        <taxon>Pseudomonadati</taxon>
        <taxon>Pseudomonadota</taxon>
        <taxon>Gammaproteobacteria</taxon>
        <taxon>Alteromonadales</taxon>
        <taxon>Colwelliaceae</taxon>
        <taxon>Thalassomonas</taxon>
    </lineage>
</organism>
<protein>
    <recommendedName>
        <fullName evidence="4">Lipoprotein</fullName>
    </recommendedName>
</protein>